<reference evidence="2" key="1">
    <citation type="submission" date="2022-07" db="EMBL/GenBank/DDBJ databases">
        <authorList>
            <person name="Macas J."/>
            <person name="Novak P."/>
            <person name="Neumann P."/>
        </authorList>
    </citation>
    <scope>NUCLEOTIDE SEQUENCE</scope>
</reference>
<feature type="region of interest" description="Disordered" evidence="1">
    <location>
        <begin position="1"/>
        <end position="20"/>
    </location>
</feature>
<dbReference type="Pfam" id="PF09072">
    <property type="entry name" value="TMA7"/>
    <property type="match status" value="1"/>
</dbReference>
<sequence length="57" mass="6629">MSSKQGGKAKPLKKPKSDKVEYDEVDLANIQKRKEEERHVRCLRKKLRGRGHLEALD</sequence>
<dbReference type="AlphaFoldDB" id="A0AAV0EJU8"/>
<gene>
    <name evidence="2" type="ORF">CEPIT_LOCUS24747</name>
</gene>
<keyword evidence="3" id="KW-1185">Reference proteome</keyword>
<dbReference type="PANTHER" id="PTHR28632">
    <property type="entry name" value="TRANSLATION MACHINERY-ASSOCIATED PROTEIN 7"/>
    <property type="match status" value="1"/>
</dbReference>
<comment type="caution">
    <text evidence="2">The sequence shown here is derived from an EMBL/GenBank/DDBJ whole genome shotgun (WGS) entry which is preliminary data.</text>
</comment>
<protein>
    <submittedName>
        <fullName evidence="2">Uncharacterized protein</fullName>
    </submittedName>
</protein>
<dbReference type="InterPro" id="IPR015157">
    <property type="entry name" value="TMA7"/>
</dbReference>
<proteinExistence type="predicted"/>
<dbReference type="Proteomes" id="UP001152523">
    <property type="component" value="Unassembled WGS sequence"/>
</dbReference>
<accession>A0AAV0EJU8</accession>
<dbReference type="EMBL" id="CAMAPF010000927">
    <property type="protein sequence ID" value="CAH9122818.1"/>
    <property type="molecule type" value="Genomic_DNA"/>
</dbReference>
<organism evidence="2 3">
    <name type="scientific">Cuscuta epithymum</name>
    <dbReference type="NCBI Taxonomy" id="186058"/>
    <lineage>
        <taxon>Eukaryota</taxon>
        <taxon>Viridiplantae</taxon>
        <taxon>Streptophyta</taxon>
        <taxon>Embryophyta</taxon>
        <taxon>Tracheophyta</taxon>
        <taxon>Spermatophyta</taxon>
        <taxon>Magnoliopsida</taxon>
        <taxon>eudicotyledons</taxon>
        <taxon>Gunneridae</taxon>
        <taxon>Pentapetalae</taxon>
        <taxon>asterids</taxon>
        <taxon>lamiids</taxon>
        <taxon>Solanales</taxon>
        <taxon>Convolvulaceae</taxon>
        <taxon>Cuscuteae</taxon>
        <taxon>Cuscuta</taxon>
        <taxon>Cuscuta subgen. Cuscuta</taxon>
    </lineage>
</organism>
<evidence type="ECO:0000313" key="2">
    <source>
        <dbReference type="EMBL" id="CAH9122818.1"/>
    </source>
</evidence>
<evidence type="ECO:0000313" key="3">
    <source>
        <dbReference type="Proteomes" id="UP001152523"/>
    </source>
</evidence>
<evidence type="ECO:0000256" key="1">
    <source>
        <dbReference type="SAM" id="MobiDB-lite"/>
    </source>
</evidence>
<name>A0AAV0EJU8_9ASTE</name>